<feature type="coiled-coil region" evidence="1">
    <location>
        <begin position="656"/>
        <end position="685"/>
    </location>
</feature>
<dbReference type="PANTHER" id="PTHR45615">
    <property type="entry name" value="MYOSIN HEAVY CHAIN, NON-MUSCLE"/>
    <property type="match status" value="1"/>
</dbReference>
<name>A0A350P531_9ALTE</name>
<feature type="domain" description="Tape measure protein N-terminal" evidence="3">
    <location>
        <begin position="179"/>
        <end position="362"/>
    </location>
</feature>
<accession>A0A350P531</accession>
<feature type="transmembrane region" description="Helical" evidence="2">
    <location>
        <begin position="431"/>
        <end position="452"/>
    </location>
</feature>
<evidence type="ECO:0000313" key="4">
    <source>
        <dbReference type="EMBL" id="HAW76398.1"/>
    </source>
</evidence>
<evidence type="ECO:0000256" key="2">
    <source>
        <dbReference type="SAM" id="Phobius"/>
    </source>
</evidence>
<dbReference type="GO" id="GO:0000146">
    <property type="term" value="F:microfilament motor activity"/>
    <property type="evidence" value="ECO:0007669"/>
    <property type="project" value="TreeGrafter"/>
</dbReference>
<dbReference type="GO" id="GO:0051015">
    <property type="term" value="F:actin filament binding"/>
    <property type="evidence" value="ECO:0007669"/>
    <property type="project" value="TreeGrafter"/>
</dbReference>
<feature type="non-terminal residue" evidence="4">
    <location>
        <position position="688"/>
    </location>
</feature>
<dbReference type="GO" id="GO:0005737">
    <property type="term" value="C:cytoplasm"/>
    <property type="evidence" value="ECO:0007669"/>
    <property type="project" value="TreeGrafter"/>
</dbReference>
<evidence type="ECO:0000313" key="5">
    <source>
        <dbReference type="Proteomes" id="UP000263517"/>
    </source>
</evidence>
<proteinExistence type="predicted"/>
<evidence type="ECO:0000256" key="1">
    <source>
        <dbReference type="SAM" id="Coils"/>
    </source>
</evidence>
<feature type="coiled-coil region" evidence="1">
    <location>
        <begin position="524"/>
        <end position="616"/>
    </location>
</feature>
<dbReference type="Proteomes" id="UP000263517">
    <property type="component" value="Unassembled WGS sequence"/>
</dbReference>
<dbReference type="AlphaFoldDB" id="A0A350P531"/>
<dbReference type="Pfam" id="PF20155">
    <property type="entry name" value="TMP_3"/>
    <property type="match status" value="1"/>
</dbReference>
<organism evidence="4 5">
    <name type="scientific">Alteromonas australica</name>
    <dbReference type="NCBI Taxonomy" id="589873"/>
    <lineage>
        <taxon>Bacteria</taxon>
        <taxon>Pseudomonadati</taxon>
        <taxon>Pseudomonadota</taxon>
        <taxon>Gammaproteobacteria</taxon>
        <taxon>Alteromonadales</taxon>
        <taxon>Alteromonadaceae</taxon>
        <taxon>Alteromonas/Salinimonas group</taxon>
        <taxon>Alteromonas</taxon>
    </lineage>
</organism>
<feature type="transmembrane region" description="Helical" evidence="2">
    <location>
        <begin position="397"/>
        <end position="419"/>
    </location>
</feature>
<dbReference type="NCBIfam" id="TIGR02675">
    <property type="entry name" value="tape_meas_nterm"/>
    <property type="match status" value="1"/>
</dbReference>
<keyword evidence="2" id="KW-0812">Transmembrane</keyword>
<comment type="caution">
    <text evidence="4">The sequence shown here is derived from an EMBL/GenBank/DDBJ whole genome shotgun (WGS) entry which is preliminary data.</text>
</comment>
<gene>
    <name evidence="4" type="ORF">DCW74_11775</name>
</gene>
<keyword evidence="2" id="KW-1133">Transmembrane helix</keyword>
<dbReference type="GO" id="GO:0032982">
    <property type="term" value="C:myosin filament"/>
    <property type="evidence" value="ECO:0007669"/>
    <property type="project" value="TreeGrafter"/>
</dbReference>
<keyword evidence="1" id="KW-0175">Coiled coil</keyword>
<dbReference type="GO" id="GO:0016460">
    <property type="term" value="C:myosin II complex"/>
    <property type="evidence" value="ECO:0007669"/>
    <property type="project" value="TreeGrafter"/>
</dbReference>
<sequence>MSKVAENLTFNLDVDSSKAVSAINTFFDTFDKGAAQAKSKLNSAFNQTIQTDIKVEFKNGKLVAKEVQSLKQESNRLSQAYKAVNGELGKTPNALKRQKSVLVSLLGDTQKFKNGTRQVTAEWSTLTAKLKQVQSALNSMGSQGSNGLAGLTGRFIGIQTAANLATAGIMNAVRGIGDLAQTAVRMETLGLQMEAFVGNASEAEAAFDKFVDIAANSPLNLEQVAGAGKIMMAFGMETDDAIKATEQLALVSAATGGDINLLSRNLGQIVAQGRAYTRDLTQFAIQGIPIWEQLSVVTGKNVSELKEMATNGQITGYEVGQALDLMTAKGTAFAKIGERMQETFAGRFAAIEASTQVLAKAFVDSFNKIDKALGGPVSNSMKLFAEGIKKLAENMDLVLTAVAAVTVGIAAFSAAMVVLNWSAIGVAIGKIVVALKAWAVSQGIINVLMAFFQGLSGNFTAVAIGVASAATAAAVVATNMKKGQEETDKLNQELANTAEGVGEVTQATIDYNEQAGNSETVKQYKDQQEAVEGIEQALERAKEQLKKMAEKRNEEFEKEKQDIQDNMDLLKEKTDQQLDDLQRIKDAVNERYDVEKERLDEQLQIIRDRYDQEIAALREKTPSEQALYDLQKKSLEAKLAAGGLDKEEETRLRARLERMENNEKIQNLIVQKKEEEVEVERKLDELTE</sequence>
<reference evidence="4 5" key="1">
    <citation type="journal article" date="2018" name="Nat. Biotechnol.">
        <title>A standardized bacterial taxonomy based on genome phylogeny substantially revises the tree of life.</title>
        <authorList>
            <person name="Parks D.H."/>
            <person name="Chuvochina M."/>
            <person name="Waite D.W."/>
            <person name="Rinke C."/>
            <person name="Skarshewski A."/>
            <person name="Chaumeil P.A."/>
            <person name="Hugenholtz P."/>
        </authorList>
    </citation>
    <scope>NUCLEOTIDE SEQUENCE [LARGE SCALE GENOMIC DNA]</scope>
    <source>
        <strain evidence="4">UBA11978</strain>
    </source>
</reference>
<evidence type="ECO:0000259" key="3">
    <source>
        <dbReference type="Pfam" id="PF20155"/>
    </source>
</evidence>
<dbReference type="EMBL" id="DNAN01000421">
    <property type="protein sequence ID" value="HAW76398.1"/>
    <property type="molecule type" value="Genomic_DNA"/>
</dbReference>
<keyword evidence="2" id="KW-0472">Membrane</keyword>
<protein>
    <recommendedName>
        <fullName evidence="3">Tape measure protein N-terminal domain-containing protein</fullName>
    </recommendedName>
</protein>
<dbReference type="PANTHER" id="PTHR45615:SF40">
    <property type="entry name" value="MYOSIN HEAVY CHAIN, NON-MUSCLE"/>
    <property type="match status" value="1"/>
</dbReference>
<feature type="transmembrane region" description="Helical" evidence="2">
    <location>
        <begin position="458"/>
        <end position="477"/>
    </location>
</feature>
<dbReference type="InterPro" id="IPR013491">
    <property type="entry name" value="Tape_meas_N"/>
</dbReference>